<keyword evidence="3" id="KW-1003">Cell membrane</keyword>
<dbReference type="InterPro" id="IPR035906">
    <property type="entry name" value="MetI-like_sf"/>
</dbReference>
<dbReference type="OrthoDB" id="9785836at2"/>
<evidence type="ECO:0000256" key="5">
    <source>
        <dbReference type="ARBA" id="ARBA00022989"/>
    </source>
</evidence>
<evidence type="ECO:0000256" key="1">
    <source>
        <dbReference type="ARBA" id="ARBA00004651"/>
    </source>
</evidence>
<dbReference type="InterPro" id="IPR050809">
    <property type="entry name" value="UgpAE/MalFG_permease"/>
</dbReference>
<reference evidence="9 10" key="1">
    <citation type="submission" date="2016-05" db="EMBL/GenBank/DDBJ databases">
        <title>Paenibacillus sp. 1ZS3-15 nov., isolated from the rhizosphere soil.</title>
        <authorList>
            <person name="Zhang X.X."/>
            <person name="Zhang J."/>
        </authorList>
    </citation>
    <scope>NUCLEOTIDE SEQUENCE [LARGE SCALE GENOMIC DNA]</scope>
    <source>
        <strain evidence="9 10">1ZS3-15</strain>
    </source>
</reference>
<protein>
    <submittedName>
        <fullName evidence="9">Protein lplB</fullName>
    </submittedName>
</protein>
<dbReference type="GO" id="GO:0055085">
    <property type="term" value="P:transmembrane transport"/>
    <property type="evidence" value="ECO:0007669"/>
    <property type="project" value="InterPro"/>
</dbReference>
<feature type="transmembrane region" description="Helical" evidence="7">
    <location>
        <begin position="98"/>
        <end position="120"/>
    </location>
</feature>
<feature type="transmembrane region" description="Helical" evidence="7">
    <location>
        <begin position="226"/>
        <end position="246"/>
    </location>
</feature>
<evidence type="ECO:0000313" key="10">
    <source>
        <dbReference type="Proteomes" id="UP000078454"/>
    </source>
</evidence>
<keyword evidence="5 7" id="KW-1133">Transmembrane helix</keyword>
<dbReference type="Gene3D" id="1.10.3720.10">
    <property type="entry name" value="MetI-like"/>
    <property type="match status" value="1"/>
</dbReference>
<gene>
    <name evidence="9" type="ORF">A8708_08725</name>
</gene>
<dbReference type="Pfam" id="PF00528">
    <property type="entry name" value="BPD_transp_1"/>
    <property type="match status" value="1"/>
</dbReference>
<dbReference type="Proteomes" id="UP000078454">
    <property type="component" value="Unassembled WGS sequence"/>
</dbReference>
<keyword evidence="10" id="KW-1185">Reference proteome</keyword>
<dbReference type="SUPFAM" id="SSF161098">
    <property type="entry name" value="MetI-like"/>
    <property type="match status" value="1"/>
</dbReference>
<organism evidence="9 10">
    <name type="scientific">Paenibacillus oryzisoli</name>
    <dbReference type="NCBI Taxonomy" id="1850517"/>
    <lineage>
        <taxon>Bacteria</taxon>
        <taxon>Bacillati</taxon>
        <taxon>Bacillota</taxon>
        <taxon>Bacilli</taxon>
        <taxon>Bacillales</taxon>
        <taxon>Paenibacillaceae</taxon>
        <taxon>Paenibacillus</taxon>
    </lineage>
</organism>
<dbReference type="PANTHER" id="PTHR43227:SF11">
    <property type="entry name" value="BLL4140 PROTEIN"/>
    <property type="match status" value="1"/>
</dbReference>
<name>A0A198AME2_9BACL</name>
<evidence type="ECO:0000256" key="3">
    <source>
        <dbReference type="ARBA" id="ARBA00022475"/>
    </source>
</evidence>
<accession>A0A198AME2</accession>
<comment type="subcellular location">
    <subcellularLocation>
        <location evidence="1 7">Cell membrane</location>
        <topology evidence="1 7">Multi-pass membrane protein</topology>
    </subcellularLocation>
</comment>
<proteinExistence type="inferred from homology"/>
<comment type="caution">
    <text evidence="9">The sequence shown here is derived from an EMBL/GenBank/DDBJ whole genome shotgun (WGS) entry which is preliminary data.</text>
</comment>
<dbReference type="AlphaFoldDB" id="A0A198AME2"/>
<dbReference type="STRING" id="1850517.A8708_08725"/>
<comment type="similarity">
    <text evidence="7">Belongs to the binding-protein-dependent transport system permease family.</text>
</comment>
<evidence type="ECO:0000313" key="9">
    <source>
        <dbReference type="EMBL" id="OAS22709.1"/>
    </source>
</evidence>
<feature type="transmembrane region" description="Helical" evidence="7">
    <location>
        <begin position="32"/>
        <end position="50"/>
    </location>
</feature>
<evidence type="ECO:0000256" key="2">
    <source>
        <dbReference type="ARBA" id="ARBA00022448"/>
    </source>
</evidence>
<feature type="transmembrane region" description="Helical" evidence="7">
    <location>
        <begin position="286"/>
        <end position="310"/>
    </location>
</feature>
<evidence type="ECO:0000256" key="6">
    <source>
        <dbReference type="ARBA" id="ARBA00023136"/>
    </source>
</evidence>
<dbReference type="PANTHER" id="PTHR43227">
    <property type="entry name" value="BLL4140 PROTEIN"/>
    <property type="match status" value="1"/>
</dbReference>
<keyword evidence="6 7" id="KW-0472">Membrane</keyword>
<dbReference type="InterPro" id="IPR000515">
    <property type="entry name" value="MetI-like"/>
</dbReference>
<evidence type="ECO:0000256" key="4">
    <source>
        <dbReference type="ARBA" id="ARBA00022692"/>
    </source>
</evidence>
<evidence type="ECO:0000256" key="7">
    <source>
        <dbReference type="RuleBase" id="RU363032"/>
    </source>
</evidence>
<feature type="domain" description="ABC transmembrane type-1" evidence="8">
    <location>
        <begin position="92"/>
        <end position="307"/>
    </location>
</feature>
<keyword evidence="2 7" id="KW-0813">Transport</keyword>
<dbReference type="PROSITE" id="PS50928">
    <property type="entry name" value="ABC_TM1"/>
    <property type="match status" value="1"/>
</dbReference>
<dbReference type="CDD" id="cd06261">
    <property type="entry name" value="TM_PBP2"/>
    <property type="match status" value="1"/>
</dbReference>
<dbReference type="GO" id="GO:0005886">
    <property type="term" value="C:plasma membrane"/>
    <property type="evidence" value="ECO:0007669"/>
    <property type="project" value="UniProtKB-SubCell"/>
</dbReference>
<evidence type="ECO:0000259" key="8">
    <source>
        <dbReference type="PROSITE" id="PS50928"/>
    </source>
</evidence>
<dbReference type="EMBL" id="LYPB01000044">
    <property type="protein sequence ID" value="OAS22709.1"/>
    <property type="molecule type" value="Genomic_DNA"/>
</dbReference>
<keyword evidence="4 7" id="KW-0812">Transmembrane</keyword>
<sequence>MSYSEVKQTVSKTQGQMAKKAGILTYYNRYKVLYLLSIPGIIYFLIFKYIPLTGSVMAFQDYSIFTGIWKSDWVGLDNFRRMFEYADFWRILKNTMAIGFYTLFFAFPIPILLALMMNELRNQIFKRFVQTAVYLPHFLSWVVVGGIVIEILNPTSGVVNYIVTLFGHEPIYFMGEDSFIRTIIVSSSVWRDAGWSTIIYLAAMSGINPDLYEAAQMDGATRWKQTWAITIPSILTTITILFLLQIGNFLDLGFERVFVFLNPLNNAQGDILDTYIYRVGLIQREYSYTTAIGLFKSVIGFVLIVTANMFSKKATGEGLY</sequence>